<dbReference type="GO" id="GO:0004672">
    <property type="term" value="F:protein kinase activity"/>
    <property type="evidence" value="ECO:0007669"/>
    <property type="project" value="InterPro"/>
</dbReference>
<dbReference type="PROSITE" id="PS50011">
    <property type="entry name" value="PROTEIN_KINASE_DOM"/>
    <property type="match status" value="1"/>
</dbReference>
<evidence type="ECO:0000256" key="1">
    <source>
        <dbReference type="ARBA" id="ARBA00004236"/>
    </source>
</evidence>
<gene>
    <name evidence="4" type="ORF">MIMGU_mgv11b0235052mg</name>
</gene>
<name>A0A022QKG0_ERYGU</name>
<evidence type="ECO:0000259" key="3">
    <source>
        <dbReference type="PROSITE" id="PS50011"/>
    </source>
</evidence>
<evidence type="ECO:0000313" key="4">
    <source>
        <dbReference type="EMBL" id="EYU26965.1"/>
    </source>
</evidence>
<dbReference type="PANTHER" id="PTHR45621">
    <property type="entry name" value="OS01G0588500 PROTEIN-RELATED"/>
    <property type="match status" value="1"/>
</dbReference>
<proteinExistence type="predicted"/>
<feature type="non-terminal residue" evidence="4">
    <location>
        <position position="212"/>
    </location>
</feature>
<dbReference type="InterPro" id="IPR050823">
    <property type="entry name" value="Plant_Ser_Thr_Prot_Kinase"/>
</dbReference>
<dbReference type="Pfam" id="PF07714">
    <property type="entry name" value="PK_Tyr_Ser-Thr"/>
    <property type="match status" value="1"/>
</dbReference>
<keyword evidence="5" id="KW-1185">Reference proteome</keyword>
<reference evidence="4 5" key="1">
    <citation type="journal article" date="2013" name="Proc. Natl. Acad. Sci. U.S.A.">
        <title>Fine-scale variation in meiotic recombination in Mimulus inferred from population shotgun sequencing.</title>
        <authorList>
            <person name="Hellsten U."/>
            <person name="Wright K.M."/>
            <person name="Jenkins J."/>
            <person name="Shu S."/>
            <person name="Yuan Y."/>
            <person name="Wessler S.R."/>
            <person name="Schmutz J."/>
            <person name="Willis J.H."/>
            <person name="Rokhsar D.S."/>
        </authorList>
    </citation>
    <scope>NUCLEOTIDE SEQUENCE [LARGE SCALE GENOMIC DNA]</scope>
    <source>
        <strain evidence="5">cv. DUN x IM62</strain>
    </source>
</reference>
<dbReference type="Gene3D" id="3.30.200.20">
    <property type="entry name" value="Phosphorylase Kinase, domain 1"/>
    <property type="match status" value="1"/>
</dbReference>
<dbReference type="eggNOG" id="KOG1187">
    <property type="taxonomic scope" value="Eukaryota"/>
</dbReference>
<accession>A0A022QKG0</accession>
<keyword evidence="2" id="KW-0472">Membrane</keyword>
<dbReference type="GO" id="GO:0005886">
    <property type="term" value="C:plasma membrane"/>
    <property type="evidence" value="ECO:0007669"/>
    <property type="project" value="UniProtKB-SubCell"/>
</dbReference>
<dbReference type="InterPro" id="IPR000719">
    <property type="entry name" value="Prot_kinase_dom"/>
</dbReference>
<dbReference type="Proteomes" id="UP000030748">
    <property type="component" value="Unassembled WGS sequence"/>
</dbReference>
<dbReference type="STRING" id="4155.A0A022QKG0"/>
<dbReference type="SUPFAM" id="SSF56112">
    <property type="entry name" value="Protein kinase-like (PK-like)"/>
    <property type="match status" value="1"/>
</dbReference>
<organism evidence="4 5">
    <name type="scientific">Erythranthe guttata</name>
    <name type="common">Yellow monkey flower</name>
    <name type="synonym">Mimulus guttatus</name>
    <dbReference type="NCBI Taxonomy" id="4155"/>
    <lineage>
        <taxon>Eukaryota</taxon>
        <taxon>Viridiplantae</taxon>
        <taxon>Streptophyta</taxon>
        <taxon>Embryophyta</taxon>
        <taxon>Tracheophyta</taxon>
        <taxon>Spermatophyta</taxon>
        <taxon>Magnoliopsida</taxon>
        <taxon>eudicotyledons</taxon>
        <taxon>Gunneridae</taxon>
        <taxon>Pentapetalae</taxon>
        <taxon>asterids</taxon>
        <taxon>lamiids</taxon>
        <taxon>Lamiales</taxon>
        <taxon>Phrymaceae</taxon>
        <taxon>Erythranthe</taxon>
    </lineage>
</organism>
<evidence type="ECO:0000256" key="2">
    <source>
        <dbReference type="ARBA" id="ARBA00022475"/>
    </source>
</evidence>
<comment type="subcellular location">
    <subcellularLocation>
        <location evidence="1">Cell membrane</location>
    </subcellularLocation>
</comment>
<feature type="domain" description="Protein kinase" evidence="3">
    <location>
        <begin position="22"/>
        <end position="212"/>
    </location>
</feature>
<dbReference type="InterPro" id="IPR011009">
    <property type="entry name" value="Kinase-like_dom_sf"/>
</dbReference>
<evidence type="ECO:0000313" key="5">
    <source>
        <dbReference type="Proteomes" id="UP000030748"/>
    </source>
</evidence>
<dbReference type="AlphaFoldDB" id="A0A022QKG0"/>
<protein>
    <recommendedName>
        <fullName evidence="3">Protein kinase domain-containing protein</fullName>
    </recommendedName>
</protein>
<sequence length="212" mass="24492">MEAGGDIHHLLYNDLARFTDNFSESNYLCHFQFGKLYRGKIVHAESTLFVMVKIWEDSQIYCYKPGDNESRLMDEVILLRNPMVINHPNLVKLYGYCYEVGHLGVVYEFDPFDSVYNLIPKDNTSEKQDVFAFGTILLSLISKRLYTEQDRQNLAPYVCQWAYGKFIEYEIDSSNTDSKKPKFSVVHPSLEADPYFDPSDGHKITALALECV</sequence>
<dbReference type="GO" id="GO:0005524">
    <property type="term" value="F:ATP binding"/>
    <property type="evidence" value="ECO:0007669"/>
    <property type="project" value="InterPro"/>
</dbReference>
<keyword evidence="2" id="KW-1003">Cell membrane</keyword>
<dbReference type="InterPro" id="IPR001245">
    <property type="entry name" value="Ser-Thr/Tyr_kinase_cat_dom"/>
</dbReference>
<dbReference type="EMBL" id="KI631541">
    <property type="protein sequence ID" value="EYU26965.1"/>
    <property type="molecule type" value="Genomic_DNA"/>
</dbReference>